<evidence type="ECO:0000259" key="1">
    <source>
        <dbReference type="Pfam" id="PF20237"/>
    </source>
</evidence>
<feature type="domain" description="DUF6594" evidence="1">
    <location>
        <begin position="2"/>
        <end position="143"/>
    </location>
</feature>
<reference evidence="2" key="1">
    <citation type="journal article" date="2020" name="Stud. Mycol.">
        <title>101 Dothideomycetes genomes: a test case for predicting lifestyles and emergence of pathogens.</title>
        <authorList>
            <person name="Haridas S."/>
            <person name="Albert R."/>
            <person name="Binder M."/>
            <person name="Bloem J."/>
            <person name="Labutti K."/>
            <person name="Salamov A."/>
            <person name="Andreopoulos B."/>
            <person name="Baker S."/>
            <person name="Barry K."/>
            <person name="Bills G."/>
            <person name="Bluhm B."/>
            <person name="Cannon C."/>
            <person name="Castanera R."/>
            <person name="Culley D."/>
            <person name="Daum C."/>
            <person name="Ezra D."/>
            <person name="Gonzalez J."/>
            <person name="Henrissat B."/>
            <person name="Kuo A."/>
            <person name="Liang C."/>
            <person name="Lipzen A."/>
            <person name="Lutzoni F."/>
            <person name="Magnuson J."/>
            <person name="Mondo S."/>
            <person name="Nolan M."/>
            <person name="Ohm R."/>
            <person name="Pangilinan J."/>
            <person name="Park H.-J."/>
            <person name="Ramirez L."/>
            <person name="Alfaro M."/>
            <person name="Sun H."/>
            <person name="Tritt A."/>
            <person name="Yoshinaga Y."/>
            <person name="Zwiers L.-H."/>
            <person name="Turgeon B."/>
            <person name="Goodwin S."/>
            <person name="Spatafora J."/>
            <person name="Crous P."/>
            <person name="Grigoriev I."/>
        </authorList>
    </citation>
    <scope>NUCLEOTIDE SEQUENCE</scope>
    <source>
        <strain evidence="2">CBS 116435</strain>
    </source>
</reference>
<evidence type="ECO:0000313" key="2">
    <source>
        <dbReference type="EMBL" id="KAF2721036.1"/>
    </source>
</evidence>
<dbReference type="InterPro" id="IPR046529">
    <property type="entry name" value="DUF6594"/>
</dbReference>
<proteinExistence type="predicted"/>
<dbReference type="OrthoDB" id="5416037at2759"/>
<gene>
    <name evidence="2" type="ORF">K431DRAFT_213132</name>
</gene>
<name>A0A9P4UQ21_9PEZI</name>
<dbReference type="AlphaFoldDB" id="A0A9P4UQ21"/>
<accession>A0A9P4UQ21</accession>
<organism evidence="2 3">
    <name type="scientific">Polychaeton citri CBS 116435</name>
    <dbReference type="NCBI Taxonomy" id="1314669"/>
    <lineage>
        <taxon>Eukaryota</taxon>
        <taxon>Fungi</taxon>
        <taxon>Dikarya</taxon>
        <taxon>Ascomycota</taxon>
        <taxon>Pezizomycotina</taxon>
        <taxon>Dothideomycetes</taxon>
        <taxon>Dothideomycetidae</taxon>
        <taxon>Capnodiales</taxon>
        <taxon>Capnodiaceae</taxon>
        <taxon>Polychaeton</taxon>
    </lineage>
</organism>
<feature type="non-terminal residue" evidence="2">
    <location>
        <position position="143"/>
    </location>
</feature>
<dbReference type="PANTHER" id="PTHR34502:SF6">
    <property type="entry name" value="DUF6594 DOMAIN-CONTAINING PROTEIN"/>
    <property type="match status" value="1"/>
</dbReference>
<protein>
    <recommendedName>
        <fullName evidence="1">DUF6594 domain-containing protein</fullName>
    </recommendedName>
</protein>
<dbReference type="EMBL" id="MU003794">
    <property type="protein sequence ID" value="KAF2721036.1"/>
    <property type="molecule type" value="Genomic_DNA"/>
</dbReference>
<sequence>LATELASAETQVKPLYRKFEYLNHRVLLHLQDELCELEEQLRVVDEIIAQLSPLSTDSGMAVTASRRGDAVHGAEIHHQRTALLGKIFVKTEQYNRAMSAYTALCRGAVGAADDQIGTYRKWMDDHKPIHEMETKFLDHKQDL</sequence>
<evidence type="ECO:0000313" key="3">
    <source>
        <dbReference type="Proteomes" id="UP000799441"/>
    </source>
</evidence>
<keyword evidence="3" id="KW-1185">Reference proteome</keyword>
<dbReference type="Proteomes" id="UP000799441">
    <property type="component" value="Unassembled WGS sequence"/>
</dbReference>
<comment type="caution">
    <text evidence="2">The sequence shown here is derived from an EMBL/GenBank/DDBJ whole genome shotgun (WGS) entry which is preliminary data.</text>
</comment>
<dbReference type="PANTHER" id="PTHR34502">
    <property type="entry name" value="DUF6594 DOMAIN-CONTAINING PROTEIN-RELATED"/>
    <property type="match status" value="1"/>
</dbReference>
<dbReference type="Pfam" id="PF20237">
    <property type="entry name" value="DUF6594"/>
    <property type="match status" value="1"/>
</dbReference>
<feature type="non-terminal residue" evidence="2">
    <location>
        <position position="1"/>
    </location>
</feature>